<name>A0ABD0UKA9_DENTH</name>
<comment type="caution">
    <text evidence="1">The sequence shown here is derived from an EMBL/GenBank/DDBJ whole genome shotgun (WGS) entry which is preliminary data.</text>
</comment>
<proteinExistence type="predicted"/>
<evidence type="ECO:0000313" key="2">
    <source>
        <dbReference type="Proteomes" id="UP001552299"/>
    </source>
</evidence>
<dbReference type="AlphaFoldDB" id="A0ABD0UKA9"/>
<gene>
    <name evidence="1" type="ORF">M5K25_018895</name>
</gene>
<evidence type="ECO:0000313" key="1">
    <source>
        <dbReference type="EMBL" id="KAL0910806.1"/>
    </source>
</evidence>
<dbReference type="Proteomes" id="UP001552299">
    <property type="component" value="Unassembled WGS sequence"/>
</dbReference>
<sequence>MVKNVVVPARSSVVKVVPRSESLKRRPNQEDATAEFRLRRREGGGCMVGRLAGERGNGRREFVKEGRDLWGRLAITNWGF</sequence>
<accession>A0ABD0UKA9</accession>
<dbReference type="EMBL" id="JANQDX010000015">
    <property type="protein sequence ID" value="KAL0910806.1"/>
    <property type="molecule type" value="Genomic_DNA"/>
</dbReference>
<reference evidence="1 2" key="1">
    <citation type="journal article" date="2024" name="Plant Biotechnol. J.">
        <title>Dendrobium thyrsiflorum genome and its molecular insights into genes involved in important horticultural traits.</title>
        <authorList>
            <person name="Chen B."/>
            <person name="Wang J.Y."/>
            <person name="Zheng P.J."/>
            <person name="Li K.L."/>
            <person name="Liang Y.M."/>
            <person name="Chen X.F."/>
            <person name="Zhang C."/>
            <person name="Zhao X."/>
            <person name="He X."/>
            <person name="Zhang G.Q."/>
            <person name="Liu Z.J."/>
            <person name="Xu Q."/>
        </authorList>
    </citation>
    <scope>NUCLEOTIDE SEQUENCE [LARGE SCALE GENOMIC DNA]</scope>
    <source>
        <strain evidence="1">GZMU011</strain>
    </source>
</reference>
<keyword evidence="2" id="KW-1185">Reference proteome</keyword>
<organism evidence="1 2">
    <name type="scientific">Dendrobium thyrsiflorum</name>
    <name type="common">Pinecone-like raceme dendrobium</name>
    <name type="synonym">Orchid</name>
    <dbReference type="NCBI Taxonomy" id="117978"/>
    <lineage>
        <taxon>Eukaryota</taxon>
        <taxon>Viridiplantae</taxon>
        <taxon>Streptophyta</taxon>
        <taxon>Embryophyta</taxon>
        <taxon>Tracheophyta</taxon>
        <taxon>Spermatophyta</taxon>
        <taxon>Magnoliopsida</taxon>
        <taxon>Liliopsida</taxon>
        <taxon>Asparagales</taxon>
        <taxon>Orchidaceae</taxon>
        <taxon>Epidendroideae</taxon>
        <taxon>Malaxideae</taxon>
        <taxon>Dendrobiinae</taxon>
        <taxon>Dendrobium</taxon>
    </lineage>
</organism>
<protein>
    <submittedName>
        <fullName evidence="1">Uncharacterized protein</fullName>
    </submittedName>
</protein>